<organism evidence="1 2">
    <name type="scientific">Diplocloster agilis</name>
    <dbReference type="NCBI Taxonomy" id="2850323"/>
    <lineage>
        <taxon>Bacteria</taxon>
        <taxon>Bacillati</taxon>
        <taxon>Bacillota</taxon>
        <taxon>Clostridia</taxon>
        <taxon>Lachnospirales</taxon>
        <taxon>Lachnospiraceae</taxon>
        <taxon>Diplocloster</taxon>
    </lineage>
</organism>
<evidence type="ECO:0000313" key="1">
    <source>
        <dbReference type="EMBL" id="MBU9739134.1"/>
    </source>
</evidence>
<accession>A0A949K3K5</accession>
<name>A0A949K3K5_9FIRM</name>
<dbReference type="EMBL" id="JAHQCW010000050">
    <property type="protein sequence ID" value="MBU9739134.1"/>
    <property type="molecule type" value="Genomic_DNA"/>
</dbReference>
<evidence type="ECO:0000313" key="2">
    <source>
        <dbReference type="Proteomes" id="UP000712157"/>
    </source>
</evidence>
<reference evidence="1" key="1">
    <citation type="submission" date="2021-06" db="EMBL/GenBank/DDBJ databases">
        <title>Description of novel taxa of the family Lachnospiraceae.</title>
        <authorList>
            <person name="Chaplin A.V."/>
            <person name="Sokolova S.R."/>
            <person name="Pikina A.P."/>
            <person name="Korzhanova M."/>
            <person name="Belova V."/>
            <person name="Korostin D."/>
            <person name="Efimov B.A."/>
        </authorList>
    </citation>
    <scope>NUCLEOTIDE SEQUENCE</scope>
    <source>
        <strain evidence="1">ASD5720</strain>
    </source>
</reference>
<comment type="caution">
    <text evidence="1">The sequence shown here is derived from an EMBL/GenBank/DDBJ whole genome shotgun (WGS) entry which is preliminary data.</text>
</comment>
<proteinExistence type="predicted"/>
<keyword evidence="2" id="KW-1185">Reference proteome</keyword>
<dbReference type="Proteomes" id="UP000712157">
    <property type="component" value="Unassembled WGS sequence"/>
</dbReference>
<sequence>MLVLFQEGDQISLDNTQILLAPGYLYLVDYIFLATPEPDSYMQITPKINNSLRLLYSYFAPTGSASRNTSASGSFTIPVTESNTAVSFNLTYPATVRNIDISGAVSVTTIHKINRNGCR</sequence>
<gene>
    <name evidence="1" type="ORF">KTH89_21585</name>
</gene>
<dbReference type="AlphaFoldDB" id="A0A949K3K5"/>
<protein>
    <submittedName>
        <fullName evidence="1">Uncharacterized protein</fullName>
    </submittedName>
</protein>